<dbReference type="AlphaFoldDB" id="A0A9Q3ZFS0"/>
<keyword evidence="1" id="KW-0732">Signal</keyword>
<dbReference type="KEGG" id="axe:P40_12310"/>
<reference evidence="2" key="1">
    <citation type="submission" date="2022-01" db="EMBL/GenBank/DDBJ databases">
        <authorList>
            <person name="Karlyshev A.V."/>
            <person name="Jaspars M."/>
        </authorList>
    </citation>
    <scope>NUCLEOTIDE SEQUENCE</scope>
    <source>
        <strain evidence="2">AGSA3-2</strain>
    </source>
</reference>
<sequence>MKRTALYLLTPLLIALSLPTLAEPIKRKVCVFDIVGNAGPIMNSARDWKTTALSWGLDVELLPYTSELIATEDLKAGVCDAALVTGIRARGFNKFAGTIDAIGAVPSMDHLRIISQVLASPKMADKLEGGNYSVAGFAPAGPAYIFVNDRKINTLDKAAGKKVAVLEYDETQAGLVSQVGATPVDSDVTNFSTKFNNGSVDVIFAPLAVYQALELYKGLSPDGGIIDYPLVQLTLQVIAKTDRFPKEMFQKSRSYFYENFDRFRQQVEQESKAVDPKWWVKIPDEDKAEYELMMQEARDQLRDQGYYDPDMLTIMRKIRCKLDASRAECT</sequence>
<proteinExistence type="predicted"/>
<gene>
    <name evidence="2" type="ORF">LZG35_07215</name>
</gene>
<name>A0A9Q3ZFS0_9GAMM</name>
<dbReference type="RefSeq" id="WP_022996532.1">
    <property type="nucleotide sequence ID" value="NZ_CBDDTQ010000005.1"/>
</dbReference>
<evidence type="ECO:0000313" key="3">
    <source>
        <dbReference type="Proteomes" id="UP001107961"/>
    </source>
</evidence>
<accession>A0A9Q3ZFS0</accession>
<protein>
    <submittedName>
        <fullName evidence="2">DUF6091 family protein</fullName>
    </submittedName>
</protein>
<comment type="caution">
    <text evidence="2">The sequence shown here is derived from an EMBL/GenBank/DDBJ whole genome shotgun (WGS) entry which is preliminary data.</text>
</comment>
<dbReference type="EMBL" id="JAJVKT010000007">
    <property type="protein sequence ID" value="MCE7508424.1"/>
    <property type="molecule type" value="Genomic_DNA"/>
</dbReference>
<evidence type="ECO:0000256" key="1">
    <source>
        <dbReference type="SAM" id="SignalP"/>
    </source>
</evidence>
<dbReference type="InterPro" id="IPR045758">
    <property type="entry name" value="AdeT1/2"/>
</dbReference>
<dbReference type="InterPro" id="IPR038404">
    <property type="entry name" value="TRAP_DctP_sf"/>
</dbReference>
<dbReference type="Pfam" id="PF19582">
    <property type="entry name" value="AdeT1_2"/>
    <property type="match status" value="1"/>
</dbReference>
<feature type="chain" id="PRO_5040474245" evidence="1">
    <location>
        <begin position="23"/>
        <end position="330"/>
    </location>
</feature>
<keyword evidence="3" id="KW-1185">Reference proteome</keyword>
<dbReference type="GeneID" id="94687076"/>
<organism evidence="2 3">
    <name type="scientific">Alloalcanivorax xenomutans</name>
    <dbReference type="NCBI Taxonomy" id="1094342"/>
    <lineage>
        <taxon>Bacteria</taxon>
        <taxon>Pseudomonadati</taxon>
        <taxon>Pseudomonadota</taxon>
        <taxon>Gammaproteobacteria</taxon>
        <taxon>Oceanospirillales</taxon>
        <taxon>Alcanivoracaceae</taxon>
        <taxon>Alloalcanivorax</taxon>
    </lineage>
</organism>
<evidence type="ECO:0000313" key="2">
    <source>
        <dbReference type="EMBL" id="MCE7508424.1"/>
    </source>
</evidence>
<dbReference type="SUPFAM" id="SSF53850">
    <property type="entry name" value="Periplasmic binding protein-like II"/>
    <property type="match status" value="1"/>
</dbReference>
<feature type="signal peptide" evidence="1">
    <location>
        <begin position="1"/>
        <end position="22"/>
    </location>
</feature>
<dbReference type="Gene3D" id="3.40.190.170">
    <property type="entry name" value="Bacterial extracellular solute-binding protein, family 7"/>
    <property type="match status" value="1"/>
</dbReference>
<dbReference type="Proteomes" id="UP001107961">
    <property type="component" value="Unassembled WGS sequence"/>
</dbReference>